<feature type="region of interest" description="Disordered" evidence="1">
    <location>
        <begin position="614"/>
        <end position="719"/>
    </location>
</feature>
<gene>
    <name evidence="2" type="ORF">HYH02_004169</name>
</gene>
<evidence type="ECO:0000256" key="1">
    <source>
        <dbReference type="SAM" id="MobiDB-lite"/>
    </source>
</evidence>
<comment type="caution">
    <text evidence="2">The sequence shown here is derived from an EMBL/GenBank/DDBJ whole genome shotgun (WGS) entry which is preliminary data.</text>
</comment>
<feature type="compositionally biased region" description="Pro residues" evidence="1">
    <location>
        <begin position="565"/>
        <end position="582"/>
    </location>
</feature>
<dbReference type="EMBL" id="JAEHOD010000008">
    <property type="protein sequence ID" value="KAG2451571.1"/>
    <property type="molecule type" value="Genomic_DNA"/>
</dbReference>
<protein>
    <submittedName>
        <fullName evidence="2">Uncharacterized protein</fullName>
    </submittedName>
</protein>
<feature type="compositionally biased region" description="Low complexity" evidence="1">
    <location>
        <begin position="614"/>
        <end position="629"/>
    </location>
</feature>
<keyword evidence="3" id="KW-1185">Reference proteome</keyword>
<dbReference type="Proteomes" id="UP000613740">
    <property type="component" value="Unassembled WGS sequence"/>
</dbReference>
<evidence type="ECO:0000313" key="3">
    <source>
        <dbReference type="Proteomes" id="UP000613740"/>
    </source>
</evidence>
<proteinExistence type="predicted"/>
<feature type="region of interest" description="Disordered" evidence="1">
    <location>
        <begin position="565"/>
        <end position="591"/>
    </location>
</feature>
<evidence type="ECO:0000313" key="2">
    <source>
        <dbReference type="EMBL" id="KAG2451571.1"/>
    </source>
</evidence>
<dbReference type="OrthoDB" id="542964at2759"/>
<accession>A0A835WQ49</accession>
<organism evidence="2 3">
    <name type="scientific">Chlamydomonas schloesseri</name>
    <dbReference type="NCBI Taxonomy" id="2026947"/>
    <lineage>
        <taxon>Eukaryota</taxon>
        <taxon>Viridiplantae</taxon>
        <taxon>Chlorophyta</taxon>
        <taxon>core chlorophytes</taxon>
        <taxon>Chlorophyceae</taxon>
        <taxon>CS clade</taxon>
        <taxon>Chlamydomonadales</taxon>
        <taxon>Chlamydomonadaceae</taxon>
        <taxon>Chlamydomonas</taxon>
    </lineage>
</organism>
<feature type="compositionally biased region" description="Polar residues" evidence="1">
    <location>
        <begin position="669"/>
        <end position="678"/>
    </location>
</feature>
<reference evidence="2" key="1">
    <citation type="journal article" date="2020" name="bioRxiv">
        <title>Comparative genomics of Chlamydomonas.</title>
        <authorList>
            <person name="Craig R.J."/>
            <person name="Hasan A.R."/>
            <person name="Ness R.W."/>
            <person name="Keightley P.D."/>
        </authorList>
    </citation>
    <scope>NUCLEOTIDE SEQUENCE</scope>
    <source>
        <strain evidence="2">CCAP 11/173</strain>
    </source>
</reference>
<name>A0A835WQ49_9CHLO</name>
<feature type="compositionally biased region" description="Acidic residues" evidence="1">
    <location>
        <begin position="633"/>
        <end position="654"/>
    </location>
</feature>
<sequence length="719" mass="73899">MRALQAQIKPRPCKAHGAGAAHFVVAPRHACVAAPARDVSAHATKTINRDWDDLANALPRANPEKRVLQDINFRELVDRCSDWRQLQALEADLRERYDRQAGLAVAVVVRASEVLDVEAAPAAEVRALRDMMAGSVAPFIANKGVMRFKPTVVPTLLSALAALHYSDPRLNDALLKLLESGVDKMMVQPVVSSAAAAAVLGARLSPGLLDKLVARVDFAMRHLSATDVGDLATALAPYTRLPPSANAAFLSRFAAAAAPHLDALSGEQLVDLLVLLVRGGGGPGGVAGSLTASWLGAYTAALTAALPGLSTPQSYAALLFALAKGSLAITEDFLQALLNRLAAPEPLPPAPAAKGRAGAAARRGVTRTTSLLARMRPADLAVVAAVLSIYGYVPPGRTWADEYLGAVADRAADMEAQQVVTIVDACVELGLPLDGDTLDELLAVAEAGLGQLAAPRLGQLAAALAAAGHEPDAPWLRAFTAALVAAAGRATRPELAEVAAVLPALPGAFAPEGAATTTVLEAIRSRAAAQQGLEAATCAAIAQSLTQLGMTAAAAAAYVDSLKPPPPPAAAPPKPAAAPAPAPKATTARKSAATAAAAAPAAPAAAAATAATVTAPSGRSRAAAAAPKKAVVEEEEEEAEEEEDYEEEEEEAEEEARPVARSTRAARPQPQQEQVGVVSSTRATTRRRTTASPAPPPQPAAPADADDGFVASTRARRRR</sequence>
<dbReference type="AlphaFoldDB" id="A0A835WQ49"/>